<keyword evidence="3" id="KW-0132">Cell division</keyword>
<gene>
    <name evidence="3" type="primary">CDC10_0</name>
    <name evidence="2" type="synonym">CDC10_1</name>
    <name evidence="2" type="ORF">CM83_63159</name>
    <name evidence="3" type="ORF">CM83_63166</name>
</gene>
<sequence>MVQDDIDAAHTRATSRRTKRTSHEDVDLDRDDALSHVSPASSAGHDSQTQSQRQRLDCHAGMEEAMEEAGLSGSSCVTYNTLVDSSHSSDTEAVNSSTRDDLDSTSSTQA</sequence>
<evidence type="ECO:0000256" key="1">
    <source>
        <dbReference type="SAM" id="MobiDB-lite"/>
    </source>
</evidence>
<accession>A0A0A9YL75</accession>
<reference evidence="3" key="1">
    <citation type="journal article" date="2014" name="PLoS ONE">
        <title>Transcriptome-Based Identification of ABC Transporters in the Western Tarnished Plant Bug Lygus hesperus.</title>
        <authorList>
            <person name="Hull J.J."/>
            <person name="Chaney K."/>
            <person name="Geib S.M."/>
            <person name="Fabrick J.A."/>
            <person name="Brent C.S."/>
            <person name="Walsh D."/>
            <person name="Lavine L.C."/>
        </authorList>
    </citation>
    <scope>NUCLEOTIDE SEQUENCE</scope>
</reference>
<dbReference type="EMBL" id="GBHO01024910">
    <property type="protein sequence ID" value="JAG18694.1"/>
    <property type="molecule type" value="Transcribed_RNA"/>
</dbReference>
<feature type="compositionally biased region" description="Polar residues" evidence="1">
    <location>
        <begin position="85"/>
        <end position="95"/>
    </location>
</feature>
<dbReference type="EMBL" id="GBHO01013324">
    <property type="protein sequence ID" value="JAG30280.1"/>
    <property type="molecule type" value="Transcribed_RNA"/>
</dbReference>
<organism evidence="3">
    <name type="scientific">Lygus hesperus</name>
    <name type="common">Western plant bug</name>
    <dbReference type="NCBI Taxonomy" id="30085"/>
    <lineage>
        <taxon>Eukaryota</taxon>
        <taxon>Metazoa</taxon>
        <taxon>Ecdysozoa</taxon>
        <taxon>Arthropoda</taxon>
        <taxon>Hexapoda</taxon>
        <taxon>Insecta</taxon>
        <taxon>Pterygota</taxon>
        <taxon>Neoptera</taxon>
        <taxon>Paraneoptera</taxon>
        <taxon>Hemiptera</taxon>
        <taxon>Heteroptera</taxon>
        <taxon>Panheteroptera</taxon>
        <taxon>Cimicomorpha</taxon>
        <taxon>Miridae</taxon>
        <taxon>Mirini</taxon>
        <taxon>Lygus</taxon>
    </lineage>
</organism>
<feature type="compositionally biased region" description="Polar residues" evidence="1">
    <location>
        <begin position="38"/>
        <end position="53"/>
    </location>
</feature>
<keyword evidence="3" id="KW-0131">Cell cycle</keyword>
<protein>
    <submittedName>
        <fullName evidence="3">Cell division control protein 10</fullName>
    </submittedName>
</protein>
<evidence type="ECO:0000313" key="2">
    <source>
        <dbReference type="EMBL" id="JAG18694.1"/>
    </source>
</evidence>
<feature type="region of interest" description="Disordered" evidence="1">
    <location>
        <begin position="85"/>
        <end position="110"/>
    </location>
</feature>
<feature type="region of interest" description="Disordered" evidence="1">
    <location>
        <begin position="1"/>
        <end position="60"/>
    </location>
</feature>
<name>A0A0A9YL75_LYGHE</name>
<dbReference type="AlphaFoldDB" id="A0A0A9YL75"/>
<evidence type="ECO:0000313" key="3">
    <source>
        <dbReference type="EMBL" id="JAG30280.1"/>
    </source>
</evidence>
<reference evidence="3" key="2">
    <citation type="submission" date="2014-07" db="EMBL/GenBank/DDBJ databases">
        <authorList>
            <person name="Hull J."/>
        </authorList>
    </citation>
    <scope>NUCLEOTIDE SEQUENCE</scope>
</reference>
<dbReference type="GO" id="GO:0051301">
    <property type="term" value="P:cell division"/>
    <property type="evidence" value="ECO:0007669"/>
    <property type="project" value="UniProtKB-KW"/>
</dbReference>
<proteinExistence type="predicted"/>